<dbReference type="InterPro" id="IPR056573">
    <property type="entry name" value="Lectin_L-type_dom"/>
</dbReference>
<evidence type="ECO:0000256" key="2">
    <source>
        <dbReference type="ARBA" id="ARBA00022723"/>
    </source>
</evidence>
<reference evidence="6 7" key="1">
    <citation type="journal article" date="2013" name="Genome Biol.">
        <title>Genome of Acanthamoeba castellanii highlights extensive lateral gene transfer and early evolution of tyrosine kinase signaling.</title>
        <authorList>
            <person name="Clarke M."/>
            <person name="Lohan A.J."/>
            <person name="Liu B."/>
            <person name="Lagkouvardos I."/>
            <person name="Roy S."/>
            <person name="Zafar N."/>
            <person name="Bertelli C."/>
            <person name="Schilde C."/>
            <person name="Kianianmomeni A."/>
            <person name="Burglin T.R."/>
            <person name="Frech C."/>
            <person name="Turcotte B."/>
            <person name="Kopec K.O."/>
            <person name="Synnott J.M."/>
            <person name="Choo C."/>
            <person name="Paponov I."/>
            <person name="Finkler A."/>
            <person name="Soon Heng Tan C."/>
            <person name="Hutchins A.P."/>
            <person name="Weinmeier T."/>
            <person name="Rattei T."/>
            <person name="Chu J.S."/>
            <person name="Gimenez G."/>
            <person name="Irimia M."/>
            <person name="Rigden D.J."/>
            <person name="Fitzpatrick D.A."/>
            <person name="Lorenzo-Morales J."/>
            <person name="Bateman A."/>
            <person name="Chiu C.H."/>
            <person name="Tang P."/>
            <person name="Hegemann P."/>
            <person name="Fromm H."/>
            <person name="Raoult D."/>
            <person name="Greub G."/>
            <person name="Miranda-Saavedra D."/>
            <person name="Chen N."/>
            <person name="Nash P."/>
            <person name="Ginger M.L."/>
            <person name="Horn M."/>
            <person name="Schaap P."/>
            <person name="Caler L."/>
            <person name="Loftus B."/>
        </authorList>
    </citation>
    <scope>NUCLEOTIDE SEQUENCE [LARGE SCALE GENOMIC DNA]</scope>
    <source>
        <strain evidence="6 7">Neff</strain>
    </source>
</reference>
<evidence type="ECO:0000259" key="5">
    <source>
        <dbReference type="SMART" id="SM00460"/>
    </source>
</evidence>
<dbReference type="Pfam" id="PF18483">
    <property type="entry name" value="Lectin_L-type_dom"/>
    <property type="match status" value="1"/>
</dbReference>
<evidence type="ECO:0000256" key="3">
    <source>
        <dbReference type="ARBA" id="ARBA00022833"/>
    </source>
</evidence>
<evidence type="ECO:0000256" key="4">
    <source>
        <dbReference type="SAM" id="MobiDB-lite"/>
    </source>
</evidence>
<dbReference type="GO" id="GO:0046872">
    <property type="term" value="F:metal ion binding"/>
    <property type="evidence" value="ECO:0007669"/>
    <property type="project" value="UniProtKB-KW"/>
</dbReference>
<feature type="region of interest" description="Disordered" evidence="4">
    <location>
        <begin position="418"/>
        <end position="443"/>
    </location>
</feature>
<dbReference type="GO" id="GO:0005829">
    <property type="term" value="C:cytosol"/>
    <property type="evidence" value="ECO:0007669"/>
    <property type="project" value="TreeGrafter"/>
</dbReference>
<dbReference type="OrthoDB" id="409136at2759"/>
<organism evidence="6 7">
    <name type="scientific">Acanthamoeba castellanii (strain ATCC 30010 / Neff)</name>
    <dbReference type="NCBI Taxonomy" id="1257118"/>
    <lineage>
        <taxon>Eukaryota</taxon>
        <taxon>Amoebozoa</taxon>
        <taxon>Discosea</taxon>
        <taxon>Longamoebia</taxon>
        <taxon>Centramoebida</taxon>
        <taxon>Acanthamoebidae</taxon>
        <taxon>Acanthamoeba</taxon>
    </lineage>
</organism>
<dbReference type="SMART" id="SM00460">
    <property type="entry name" value="TGc"/>
    <property type="match status" value="1"/>
</dbReference>
<dbReference type="InterPro" id="IPR038765">
    <property type="entry name" value="Papain-like_cys_pep_sf"/>
</dbReference>
<dbReference type="Pfam" id="PF01841">
    <property type="entry name" value="Transglut_core"/>
    <property type="match status" value="1"/>
</dbReference>
<dbReference type="GeneID" id="14919191"/>
<dbReference type="GO" id="GO:0005634">
    <property type="term" value="C:nucleus"/>
    <property type="evidence" value="ECO:0007669"/>
    <property type="project" value="TreeGrafter"/>
</dbReference>
<dbReference type="PANTHER" id="PTHR12143:SF19">
    <property type="entry name" value="PEPTIDE-N(4)-(N-ACETYL-BETA-GLUCOSAMINYL)ASPARAGINE AMIDASE"/>
    <property type="match status" value="1"/>
</dbReference>
<dbReference type="GO" id="GO:0030246">
    <property type="term" value="F:carbohydrate binding"/>
    <property type="evidence" value="ECO:0007669"/>
    <property type="project" value="UniProtKB-KW"/>
</dbReference>
<dbReference type="GO" id="GO:0000224">
    <property type="term" value="F:peptide-N4-(N-acetyl-beta-glucosaminyl)asparagine amidase activity"/>
    <property type="evidence" value="ECO:0007669"/>
    <property type="project" value="TreeGrafter"/>
</dbReference>
<dbReference type="GO" id="GO:0006516">
    <property type="term" value="P:glycoprotein catabolic process"/>
    <property type="evidence" value="ECO:0007669"/>
    <property type="project" value="TreeGrafter"/>
</dbReference>
<dbReference type="SUPFAM" id="SSF54001">
    <property type="entry name" value="Cysteine proteinases"/>
    <property type="match status" value="1"/>
</dbReference>
<dbReference type="Gene3D" id="2.20.25.10">
    <property type="match status" value="1"/>
</dbReference>
<dbReference type="InterPro" id="IPR002931">
    <property type="entry name" value="Transglutaminase-like"/>
</dbReference>
<dbReference type="KEGG" id="acan:ACA1_138510"/>
<evidence type="ECO:0000256" key="1">
    <source>
        <dbReference type="ARBA" id="ARBA00009390"/>
    </source>
</evidence>
<protein>
    <submittedName>
        <fullName evidence="6">Legume lectins beta domain containing protein</fullName>
    </submittedName>
</protein>
<dbReference type="STRING" id="1257118.L8GYR5"/>
<dbReference type="Gene3D" id="3.10.620.30">
    <property type="match status" value="2"/>
</dbReference>
<dbReference type="OMA" id="HECFIKY"/>
<dbReference type="SUPFAM" id="SSF49899">
    <property type="entry name" value="Concanavalin A-like lectins/glucanases"/>
    <property type="match status" value="1"/>
</dbReference>
<keyword evidence="2" id="KW-0479">Metal-binding</keyword>
<gene>
    <name evidence="6" type="ORF">ACA1_138510</name>
</gene>
<dbReference type="EMBL" id="KB007956">
    <property type="protein sequence ID" value="ELR18429.1"/>
    <property type="molecule type" value="Genomic_DNA"/>
</dbReference>
<evidence type="ECO:0000313" key="6">
    <source>
        <dbReference type="EMBL" id="ELR18429.1"/>
    </source>
</evidence>
<dbReference type="Gene3D" id="2.60.120.200">
    <property type="match status" value="1"/>
</dbReference>
<name>L8GYR5_ACACF</name>
<sequence length="699" mass="78312">MRIFPHQGQRLTLVERGEEEEEEQQQLDATNYQLTQENVDEWKVRCTRTLFGSEAVAQPLVMCHGRPVCFACAATCHMNAISGWMSEASPLQCSCAADPARQCLLALGSAVKPVGGKLREAMLTSMRDYKRALVQRLQQRAQAGGFQAESAQIRGRLDATAAQMRQYEDPLLQARCLSFLPCVELERRARDREPEEGWARREALFIELLRWFKADFFSWVDKPSCSFCGAPTNSIGVTESSPDEARWLANRTEVYACTLCGTVVRFPRYNHADKLLETRRGRCGEWAQCFALCCRAMGYPTRMVIDWTDHVWVEVYSHNQERWVHADPCESAYDKPLLYEAGWGKKLSYVVAISKDEAIDVIHRYTRQWDQVLSRRTLVPEDVFAQVVDWLDRQLRQRAQLDTAATADWTGRRAAESQELANSQREREVSAEEAIGRTSGSQEWREARREMGCMTEPQQSPVPASYAEVFNYQAFGGTNVQQLSLVGSARIHQSEHVAWLTPDQNDQLGALWHSVRQPLNAEFFTSFRFQIRRGNGGQGADGFAFVVQAVDEHAIGVGGCELGYGGLPNSLAIEFDTYESADRCDDPNDNHISLHTRGPLPNSAHHRHSLGCARRIPRLADGRPHDVAVHYRRREGRLDVFVDDGAAAALSVQVGDLAARLGGSPTAWLGFTAATGGLSQAHGILSWSLHRPSLSDDAP</sequence>
<keyword evidence="6" id="KW-0430">Lectin</keyword>
<dbReference type="RefSeq" id="XP_004340457.1">
    <property type="nucleotide sequence ID" value="XM_004340409.1"/>
</dbReference>
<comment type="similarity">
    <text evidence="1">Belongs to the transglutaminase-like superfamily. PNGase family.</text>
</comment>
<proteinExistence type="inferred from homology"/>
<keyword evidence="7" id="KW-1185">Reference proteome</keyword>
<dbReference type="VEuPathDB" id="AmoebaDB:ACA1_138510"/>
<dbReference type="CDD" id="cd01951">
    <property type="entry name" value="lectin_L-type"/>
    <property type="match status" value="1"/>
</dbReference>
<evidence type="ECO:0000313" key="7">
    <source>
        <dbReference type="Proteomes" id="UP000011083"/>
    </source>
</evidence>
<dbReference type="PANTHER" id="PTHR12143">
    <property type="entry name" value="PEPTIDE N-GLYCANASE PNGASE -RELATED"/>
    <property type="match status" value="1"/>
</dbReference>
<dbReference type="FunFam" id="2.20.25.10:FF:000011">
    <property type="entry name" value="peptide-N(4)-(N-acetyl-beta- glucosaminyl)asparagine amidase"/>
    <property type="match status" value="1"/>
</dbReference>
<keyword evidence="3" id="KW-0862">Zinc</keyword>
<accession>L8GYR5</accession>
<dbReference type="InterPro" id="IPR050883">
    <property type="entry name" value="PNGase"/>
</dbReference>
<dbReference type="InterPro" id="IPR013320">
    <property type="entry name" value="ConA-like_dom_sf"/>
</dbReference>
<dbReference type="AlphaFoldDB" id="L8GYR5"/>
<feature type="domain" description="Transglutaminase-like" evidence="5">
    <location>
        <begin position="275"/>
        <end position="330"/>
    </location>
</feature>
<dbReference type="Proteomes" id="UP000011083">
    <property type="component" value="Unassembled WGS sequence"/>
</dbReference>